<comment type="caution">
    <text evidence="1">The sequence shown here is derived from an EMBL/GenBank/DDBJ whole genome shotgun (WGS) entry which is preliminary data.</text>
</comment>
<keyword evidence="2" id="KW-1185">Reference proteome</keyword>
<organism evidence="1 2">
    <name type="scientific">Dentiscutata erythropus</name>
    <dbReference type="NCBI Taxonomy" id="1348616"/>
    <lineage>
        <taxon>Eukaryota</taxon>
        <taxon>Fungi</taxon>
        <taxon>Fungi incertae sedis</taxon>
        <taxon>Mucoromycota</taxon>
        <taxon>Glomeromycotina</taxon>
        <taxon>Glomeromycetes</taxon>
        <taxon>Diversisporales</taxon>
        <taxon>Gigasporaceae</taxon>
        <taxon>Dentiscutata</taxon>
    </lineage>
</organism>
<accession>A0A9N9A491</accession>
<evidence type="ECO:0000313" key="2">
    <source>
        <dbReference type="Proteomes" id="UP000789405"/>
    </source>
</evidence>
<evidence type="ECO:0000313" key="1">
    <source>
        <dbReference type="EMBL" id="CAG8518588.1"/>
    </source>
</evidence>
<protein>
    <submittedName>
        <fullName evidence="1">5931_t:CDS:1</fullName>
    </submittedName>
</protein>
<gene>
    <name evidence="1" type="ORF">DERYTH_LOCUS3754</name>
</gene>
<dbReference type="EMBL" id="CAJVPY010001360">
    <property type="protein sequence ID" value="CAG8518588.1"/>
    <property type="molecule type" value="Genomic_DNA"/>
</dbReference>
<name>A0A9N9A491_9GLOM</name>
<proteinExistence type="predicted"/>
<dbReference type="Proteomes" id="UP000789405">
    <property type="component" value="Unassembled WGS sequence"/>
</dbReference>
<sequence length="201" mass="23758">MKLATILSEYKSYIKMWIEVMVVKPLLEFLNQKPKEVDIKIEKPSPDIQILWDRFIRNKGAKGFYMLYFQVSRHLKDNKSSPSQVTKIKRTSPQPEFDEIKAKVNIIHKNYIKNEKNPWIISVANKNINIIKKLYEKLTMERLQSMAFNNPFLSMILDLDIIDEFITECFTHDVLLNLSKINNINFLPSSTIKEYIERNTT</sequence>
<dbReference type="AlphaFoldDB" id="A0A9N9A491"/>
<dbReference type="OrthoDB" id="10493253at2759"/>
<reference evidence="1" key="1">
    <citation type="submission" date="2021-06" db="EMBL/GenBank/DDBJ databases">
        <authorList>
            <person name="Kallberg Y."/>
            <person name="Tangrot J."/>
            <person name="Rosling A."/>
        </authorList>
    </citation>
    <scope>NUCLEOTIDE SEQUENCE</scope>
    <source>
        <strain evidence="1">MA453B</strain>
    </source>
</reference>